<evidence type="ECO:0000259" key="1">
    <source>
        <dbReference type="Pfam" id="PF00685"/>
    </source>
</evidence>
<accession>A0A934MEC1</accession>
<dbReference type="InterPro" id="IPR027417">
    <property type="entry name" value="P-loop_NTPase"/>
</dbReference>
<proteinExistence type="predicted"/>
<dbReference type="Pfam" id="PF00685">
    <property type="entry name" value="Sulfotransfer_1"/>
    <property type="match status" value="1"/>
</dbReference>
<sequence>MSMPTKNTALATDTPPKPTGYSHTYSLKYASCVSWPRSGHHLLVRLLSAAFGDSFQYCEYYKAQQEPGHDCCGSFPCTKPGISMSKQHDFDLKHDLPRDARLIVQFRKFLPAVVSEYELYCNKRPAEHDTKASFIRYARGRAKEYPIFIHKWVRTPRSNRVVIDYDDLMQSPSEQLNRVAKFYGVDLTAVDLDEILNSARHISFKSGKAAVHQATGVKNRRDYKNFRYYDEKLFGLLQKESENYPE</sequence>
<dbReference type="EMBL" id="JAEKJA010000015">
    <property type="protein sequence ID" value="MBJ3777327.1"/>
    <property type="molecule type" value="Genomic_DNA"/>
</dbReference>
<organism evidence="2 3">
    <name type="scientific">Acuticoccus mangrovi</name>
    <dbReference type="NCBI Taxonomy" id="2796142"/>
    <lineage>
        <taxon>Bacteria</taxon>
        <taxon>Pseudomonadati</taxon>
        <taxon>Pseudomonadota</taxon>
        <taxon>Alphaproteobacteria</taxon>
        <taxon>Hyphomicrobiales</taxon>
        <taxon>Amorphaceae</taxon>
        <taxon>Acuticoccus</taxon>
    </lineage>
</organism>
<dbReference type="Gene3D" id="3.40.50.300">
    <property type="entry name" value="P-loop containing nucleotide triphosphate hydrolases"/>
    <property type="match status" value="1"/>
</dbReference>
<dbReference type="SUPFAM" id="SSF52540">
    <property type="entry name" value="P-loop containing nucleoside triphosphate hydrolases"/>
    <property type="match status" value="1"/>
</dbReference>
<protein>
    <submittedName>
        <fullName evidence="2">Sulfotransferase domain-containing protein</fullName>
    </submittedName>
</protein>
<dbReference type="InterPro" id="IPR000863">
    <property type="entry name" value="Sulfotransferase_dom"/>
</dbReference>
<evidence type="ECO:0000313" key="3">
    <source>
        <dbReference type="Proteomes" id="UP000609531"/>
    </source>
</evidence>
<dbReference type="AlphaFoldDB" id="A0A934MEC1"/>
<reference evidence="2" key="1">
    <citation type="submission" date="2020-12" db="EMBL/GenBank/DDBJ databases">
        <title>Bacterial taxonomy.</title>
        <authorList>
            <person name="Pan X."/>
        </authorList>
    </citation>
    <scope>NUCLEOTIDE SEQUENCE</scope>
    <source>
        <strain evidence="2">B2012</strain>
    </source>
</reference>
<keyword evidence="3" id="KW-1185">Reference proteome</keyword>
<gene>
    <name evidence="2" type="ORF">JCR33_16585</name>
</gene>
<dbReference type="RefSeq" id="WP_198883235.1">
    <property type="nucleotide sequence ID" value="NZ_JAEKJA010000015.1"/>
</dbReference>
<name>A0A934MEC1_9HYPH</name>
<comment type="caution">
    <text evidence="2">The sequence shown here is derived from an EMBL/GenBank/DDBJ whole genome shotgun (WGS) entry which is preliminary data.</text>
</comment>
<dbReference type="Proteomes" id="UP000609531">
    <property type="component" value="Unassembled WGS sequence"/>
</dbReference>
<feature type="domain" description="Sulfotransferase" evidence="1">
    <location>
        <begin position="101"/>
        <end position="210"/>
    </location>
</feature>
<evidence type="ECO:0000313" key="2">
    <source>
        <dbReference type="EMBL" id="MBJ3777327.1"/>
    </source>
</evidence>
<dbReference type="GO" id="GO:0008146">
    <property type="term" value="F:sulfotransferase activity"/>
    <property type="evidence" value="ECO:0007669"/>
    <property type="project" value="InterPro"/>
</dbReference>